<dbReference type="EMBL" id="JADGJD010000043">
    <property type="protein sequence ID" value="KAJ3056158.1"/>
    <property type="molecule type" value="Genomic_DNA"/>
</dbReference>
<dbReference type="InterPro" id="IPR013924">
    <property type="entry name" value="RNase_H2_suC"/>
</dbReference>
<dbReference type="Gene3D" id="2.40.128.680">
    <property type="match status" value="1"/>
</dbReference>
<comment type="caution">
    <text evidence="1">The sequence shown here is derived from an EMBL/GenBank/DDBJ whole genome shotgun (WGS) entry which is preliminary data.</text>
</comment>
<dbReference type="AlphaFoldDB" id="A0AAD5SIG8"/>
<sequence>MTVDLHASITFPEDNPTIPSQQNIHLLPCQIDHNGPANISSYFLVTETPSTKPDVASTPAAPTYDATFRGRGLKGVTVPVPENFQGFVLREGRTPPDSSAVKDLRVESVFDTFTTWGHTILPTRSNDSVLKAMAWANITNDVRAHFSLTTSS</sequence>
<organism evidence="1 2">
    <name type="scientific">Rhizophlyctis rosea</name>
    <dbReference type="NCBI Taxonomy" id="64517"/>
    <lineage>
        <taxon>Eukaryota</taxon>
        <taxon>Fungi</taxon>
        <taxon>Fungi incertae sedis</taxon>
        <taxon>Chytridiomycota</taxon>
        <taxon>Chytridiomycota incertae sedis</taxon>
        <taxon>Chytridiomycetes</taxon>
        <taxon>Rhizophlyctidales</taxon>
        <taxon>Rhizophlyctidaceae</taxon>
        <taxon>Rhizophlyctis</taxon>
    </lineage>
</organism>
<proteinExistence type="predicted"/>
<gene>
    <name evidence="1" type="primary">RNASEH2C</name>
    <name evidence="1" type="ORF">HK097_007882</name>
</gene>
<dbReference type="GO" id="GO:0032299">
    <property type="term" value="C:ribonuclease H2 complex"/>
    <property type="evidence" value="ECO:0007669"/>
    <property type="project" value="InterPro"/>
</dbReference>
<dbReference type="PANTHER" id="PTHR47204:SF1">
    <property type="entry name" value="RIBONUCLEASE H2 SUBUNIT C"/>
    <property type="match status" value="1"/>
</dbReference>
<evidence type="ECO:0000313" key="1">
    <source>
        <dbReference type="EMBL" id="KAJ3056158.1"/>
    </source>
</evidence>
<reference evidence="1" key="1">
    <citation type="submission" date="2020-05" db="EMBL/GenBank/DDBJ databases">
        <title>Phylogenomic resolution of chytrid fungi.</title>
        <authorList>
            <person name="Stajich J.E."/>
            <person name="Amses K."/>
            <person name="Simmons R."/>
            <person name="Seto K."/>
            <person name="Myers J."/>
            <person name="Bonds A."/>
            <person name="Quandt C.A."/>
            <person name="Barry K."/>
            <person name="Liu P."/>
            <person name="Grigoriev I."/>
            <person name="Longcore J.E."/>
            <person name="James T.Y."/>
        </authorList>
    </citation>
    <scope>NUCLEOTIDE SEQUENCE</scope>
    <source>
        <strain evidence="1">JEL0318</strain>
    </source>
</reference>
<dbReference type="Pfam" id="PF08615">
    <property type="entry name" value="RNase_H2_suC"/>
    <property type="match status" value="1"/>
</dbReference>
<accession>A0AAD5SIG8</accession>
<dbReference type="PANTHER" id="PTHR47204">
    <property type="entry name" value="OS02G0168900 PROTEIN"/>
    <property type="match status" value="1"/>
</dbReference>
<dbReference type="GO" id="GO:0006401">
    <property type="term" value="P:RNA catabolic process"/>
    <property type="evidence" value="ECO:0007669"/>
    <property type="project" value="InterPro"/>
</dbReference>
<name>A0AAD5SIG8_9FUNG</name>
<keyword evidence="2" id="KW-1185">Reference proteome</keyword>
<protein>
    <submittedName>
        <fullName evidence="1">Ribonuclease H2 subunit C</fullName>
    </submittedName>
</protein>
<evidence type="ECO:0000313" key="2">
    <source>
        <dbReference type="Proteomes" id="UP001212841"/>
    </source>
</evidence>
<dbReference type="CDD" id="cd09271">
    <property type="entry name" value="RNase_H2-C"/>
    <property type="match status" value="1"/>
</dbReference>
<dbReference type="Proteomes" id="UP001212841">
    <property type="component" value="Unassembled WGS sequence"/>
</dbReference>